<feature type="chain" id="PRO_5001668217" evidence="6">
    <location>
        <begin position="19"/>
        <end position="540"/>
    </location>
</feature>
<dbReference type="RefSeq" id="WP_018967867.1">
    <property type="nucleotide sequence ID" value="NZ_KB899218.1"/>
</dbReference>
<dbReference type="EMBL" id="JNGW01000022">
    <property type="protein sequence ID" value="KDR53305.1"/>
    <property type="molecule type" value="Genomic_DNA"/>
</dbReference>
<gene>
    <name evidence="9" type="ORF">HMPREF1991_00669</name>
</gene>
<evidence type="ECO:0000313" key="9">
    <source>
        <dbReference type="EMBL" id="KDR53305.1"/>
    </source>
</evidence>
<evidence type="ECO:0000256" key="4">
    <source>
        <dbReference type="ARBA" id="ARBA00023136"/>
    </source>
</evidence>
<proteinExistence type="inferred from homology"/>
<keyword evidence="10" id="KW-1185">Reference proteome</keyword>
<dbReference type="InterPro" id="IPR011990">
    <property type="entry name" value="TPR-like_helical_dom_sf"/>
</dbReference>
<dbReference type="Pfam" id="PF07980">
    <property type="entry name" value="SusD_RagB"/>
    <property type="match status" value="1"/>
</dbReference>
<dbReference type="Gene3D" id="1.25.40.390">
    <property type="match status" value="1"/>
</dbReference>
<dbReference type="PROSITE" id="PS51257">
    <property type="entry name" value="PROKAR_LIPOPROTEIN"/>
    <property type="match status" value="1"/>
</dbReference>
<dbReference type="AlphaFoldDB" id="A0A069QKH5"/>
<accession>A0A069QKH5</accession>
<reference evidence="9 10" key="1">
    <citation type="submission" date="2013-08" db="EMBL/GenBank/DDBJ databases">
        <authorList>
            <person name="Weinstock G."/>
            <person name="Sodergren E."/>
            <person name="Wylie T."/>
            <person name="Fulton L."/>
            <person name="Fulton R."/>
            <person name="Fronick C."/>
            <person name="O'Laughlin M."/>
            <person name="Godfrey J."/>
            <person name="Miner T."/>
            <person name="Herter B."/>
            <person name="Appelbaum E."/>
            <person name="Cordes M."/>
            <person name="Lek S."/>
            <person name="Wollam A."/>
            <person name="Pepin K.H."/>
            <person name="Palsikar V.B."/>
            <person name="Mitreva M."/>
            <person name="Wilson R.K."/>
        </authorList>
    </citation>
    <scope>NUCLEOTIDE SEQUENCE [LARGE SCALE GENOMIC DNA]</scope>
    <source>
        <strain evidence="9 10">ATCC 15930</strain>
    </source>
</reference>
<feature type="domain" description="RagB/SusD" evidence="7">
    <location>
        <begin position="368"/>
        <end position="537"/>
    </location>
</feature>
<protein>
    <submittedName>
        <fullName evidence="9">SusD family protein</fullName>
    </submittedName>
</protein>
<evidence type="ECO:0000313" key="10">
    <source>
        <dbReference type="Proteomes" id="UP000027442"/>
    </source>
</evidence>
<organism evidence="9 10">
    <name type="scientific">Hoylesella loescheii DSM 19665 = JCM 12249 = ATCC 15930</name>
    <dbReference type="NCBI Taxonomy" id="1122985"/>
    <lineage>
        <taxon>Bacteria</taxon>
        <taxon>Pseudomonadati</taxon>
        <taxon>Bacteroidota</taxon>
        <taxon>Bacteroidia</taxon>
        <taxon>Bacteroidales</taxon>
        <taxon>Prevotellaceae</taxon>
        <taxon>Hoylesella</taxon>
    </lineage>
</organism>
<dbReference type="InterPro" id="IPR033985">
    <property type="entry name" value="SusD-like_N"/>
</dbReference>
<dbReference type="SUPFAM" id="SSF48452">
    <property type="entry name" value="TPR-like"/>
    <property type="match status" value="1"/>
</dbReference>
<evidence type="ECO:0000259" key="7">
    <source>
        <dbReference type="Pfam" id="PF07980"/>
    </source>
</evidence>
<dbReference type="Pfam" id="PF14322">
    <property type="entry name" value="SusD-like_3"/>
    <property type="match status" value="1"/>
</dbReference>
<comment type="caution">
    <text evidence="9">The sequence shown here is derived from an EMBL/GenBank/DDBJ whole genome shotgun (WGS) entry which is preliminary data.</text>
</comment>
<comment type="similarity">
    <text evidence="2">Belongs to the SusD family.</text>
</comment>
<name>A0A069QKH5_HOYLO</name>
<evidence type="ECO:0000256" key="6">
    <source>
        <dbReference type="SAM" id="SignalP"/>
    </source>
</evidence>
<evidence type="ECO:0000256" key="1">
    <source>
        <dbReference type="ARBA" id="ARBA00004442"/>
    </source>
</evidence>
<dbReference type="InterPro" id="IPR012944">
    <property type="entry name" value="SusD_RagB_dom"/>
</dbReference>
<comment type="subcellular location">
    <subcellularLocation>
        <location evidence="1">Cell outer membrane</location>
    </subcellularLocation>
</comment>
<evidence type="ECO:0000259" key="8">
    <source>
        <dbReference type="Pfam" id="PF14322"/>
    </source>
</evidence>
<evidence type="ECO:0000256" key="3">
    <source>
        <dbReference type="ARBA" id="ARBA00022729"/>
    </source>
</evidence>
<evidence type="ECO:0000256" key="5">
    <source>
        <dbReference type="ARBA" id="ARBA00023237"/>
    </source>
</evidence>
<dbReference type="eggNOG" id="COG0702">
    <property type="taxonomic scope" value="Bacteria"/>
</dbReference>
<dbReference type="GO" id="GO:0009279">
    <property type="term" value="C:cell outer membrane"/>
    <property type="evidence" value="ECO:0007669"/>
    <property type="project" value="UniProtKB-SubCell"/>
</dbReference>
<dbReference type="HOGENOM" id="CLU_015553_3_4_10"/>
<sequence length="540" mass="61253">MNTYMKTTKILFWAFTFAAMLQGCNLDREPADYIDYGVSFNNMQDAAKWDNGIYSTLRGKFGGGYVLPQEAQADMLNAHAAFGNLYGEFHGWTILPESNVIQEIYHSYYSALVDANVVITKLPQLPVSESEKPMQRHYLGNAYFARAFYHFSLALRWGMIYEPATAEKDLGVVLALVPGSLDKPARATNAQTYKQILDDLNEAETLLADVPTSPGNTEINADAVRALRARVYLYMGNMDKAYQEAKQLVDRNTYPLIAPYTSKLNSEGKITPSEDAFAQMWFYDKGTEQIWQPYVAKENEVPTVTSLYGADLSTTTYWDESKQSNKVGDYNKPPYVPTREVINDLFASGTDHRAQVHFEFVNTTVNDKNVSTQLYVVSKFKGNPNYATLTSTHWGGYVPNGNQAPKPFRIAEQYLIVAEAAYKLGNTADAQTYLNTLRQSRGVPTTNLTGEDLYEEIKNERARELAFEGFRLWDLRRWKRGVRKRTFQGAKGYYQVPGSFYAGGYKVDIQPDNKMFVWPFPDNEVQINPNVKQNPGWDKQ</sequence>
<evidence type="ECO:0000256" key="2">
    <source>
        <dbReference type="ARBA" id="ARBA00006275"/>
    </source>
</evidence>
<keyword evidence="3 6" id="KW-0732">Signal</keyword>
<dbReference type="Proteomes" id="UP000027442">
    <property type="component" value="Unassembled WGS sequence"/>
</dbReference>
<dbReference type="PATRIC" id="fig|1122985.7.peg.698"/>
<feature type="signal peptide" evidence="6">
    <location>
        <begin position="1"/>
        <end position="18"/>
    </location>
</feature>
<feature type="domain" description="SusD-like N-terminal" evidence="8">
    <location>
        <begin position="80"/>
        <end position="233"/>
    </location>
</feature>
<keyword evidence="5" id="KW-0998">Cell outer membrane</keyword>
<keyword evidence="4" id="KW-0472">Membrane</keyword>